<feature type="region of interest" description="Disordered" evidence="8">
    <location>
        <begin position="1022"/>
        <end position="1052"/>
    </location>
</feature>
<dbReference type="GO" id="GO:0003723">
    <property type="term" value="F:RNA binding"/>
    <property type="evidence" value="ECO:0007669"/>
    <property type="project" value="TreeGrafter"/>
</dbReference>
<dbReference type="GO" id="GO:0071036">
    <property type="term" value="P:nuclear polyadenylation-dependent snoRNA catabolic process"/>
    <property type="evidence" value="ECO:0007669"/>
    <property type="project" value="TreeGrafter"/>
</dbReference>
<keyword evidence="9" id="KW-0472">Membrane</keyword>
<feature type="transmembrane region" description="Helical" evidence="9">
    <location>
        <begin position="398"/>
        <end position="417"/>
    </location>
</feature>
<keyword evidence="9" id="KW-0812">Transmembrane</keyword>
<dbReference type="InterPro" id="IPR051644">
    <property type="entry name" value="TRAMP_AT-DNA-binding"/>
</dbReference>
<sequence length="1052" mass="124327">MQKQRTSCPLQTKLEILRQKNIENRTIIHQKKLSNDQLIIQTLLEEIKPLLLKYHYPKFDSKNEQEQEKINDYAIDLLSETFSAHQRKDYPKTLIYLSIFNYTTSHILTKSQSTEHIEEIIQTIEYLNKNLKINITQYIDITNEKIENIGNPTARKNILDFFNTYLQINPLRTLKIRQQEYKKILNITKDPNQIEEEINFNQDENTNQPQEKPKIQQQKQNMQNKQIQPEKNSQELSQKIMISNQNNNQEQKANEMTTYQNHDKIQNLIKIQQHDRPNKKHINNKKKKIKDKQNIKINNMNQSQENSHNQKYDEQIKKPNQLDKITLNQNRKNNNIQQLKQLIIKKQKLEKNQSNNRVVGKIQILYQDPTILITKKNRQQYQKYLQMASCAFQEYLEIQTIVILILIACYEISLLIVPEWRVKIEEKKIEQNDIIKKELTQEREEKEKIQKLNKEEANLKEKFLKQTPLLGKNLTRKEQDDLFIKIDSPEQRLIISQRRIIKEQQKNRKQILEHRKLKINIGLWILLKLMISKPIIMTILFLTAFSSFKVQCAQLDGEDFNKITVNKEILKNYCTCSSTVTVCNLPCKMTLDLTSKGGEMGGPIEFDFNPKEICKKAIIMEIEVNGMAKSRCKSTSENVSEICKEHDEKAGYISIYREPSNSKEIKGTGNCMFGSKNCRRNYAKLLRFQEVQKCYWEKQTLLNEYAIRAIVGSMFTYKTHTQQEQFKYGALKLKDDSLIELLQNGNLLSQGYSYIDEDHELWNEIRDWIYLNRTSISYDEDTRNEMYNHLIGSRYPMDLYSELGNRTWKSDDLLSAQIDQQCEVQIAVDKKVCIEEQVCQKGKARWQSNEQIIEYKADKPCIAYNYMINEKYTPIDAKGQVSYDNNCQWTYPKDPNGLNTLPKKCIALKIDGKKELVEYKGKTSDKDISLNFLQKISNFFKKTFDVLILALSVIIFILILYWCINSCTQLAIHREKKEKNHQNKERKDLEYQKILQMVTQKELSSPKSQSNPFILKEENKVELESNRKISSKYNPQEPKLFYKDKDEESEED</sequence>
<comment type="caution">
    <text evidence="10">The sequence shown here is derived from an EMBL/GenBank/DDBJ whole genome shotgun (WGS) entry which is preliminary data.</text>
</comment>
<feature type="region of interest" description="Disordered" evidence="8">
    <location>
        <begin position="201"/>
        <end position="234"/>
    </location>
</feature>
<protein>
    <submittedName>
        <fullName evidence="10">Uncharacterized protein</fullName>
    </submittedName>
</protein>
<evidence type="ECO:0000256" key="6">
    <source>
        <dbReference type="ARBA" id="ARBA00023242"/>
    </source>
</evidence>
<dbReference type="GO" id="GO:0031499">
    <property type="term" value="C:TRAMP complex"/>
    <property type="evidence" value="ECO:0007669"/>
    <property type="project" value="TreeGrafter"/>
</dbReference>
<dbReference type="PANTHER" id="PTHR46543:SF1">
    <property type="entry name" value="ZINC FINGER CCHC DOMAIN-CONTAINING PROTEIN 7"/>
    <property type="match status" value="1"/>
</dbReference>
<keyword evidence="5" id="KW-0862">Zinc</keyword>
<keyword evidence="4" id="KW-0863">Zinc-finger</keyword>
<feature type="compositionally biased region" description="Basic residues" evidence="8">
    <location>
        <begin position="277"/>
        <end position="290"/>
    </location>
</feature>
<keyword evidence="2" id="KW-0479">Metal-binding</keyword>
<evidence type="ECO:0000313" key="11">
    <source>
        <dbReference type="Proteomes" id="UP000054937"/>
    </source>
</evidence>
<dbReference type="Proteomes" id="UP000054937">
    <property type="component" value="Unassembled WGS sequence"/>
</dbReference>
<keyword evidence="7" id="KW-0175">Coiled coil</keyword>
<evidence type="ECO:0000256" key="4">
    <source>
        <dbReference type="ARBA" id="ARBA00022771"/>
    </source>
</evidence>
<feature type="coiled-coil region" evidence="7">
    <location>
        <begin position="432"/>
        <end position="462"/>
    </location>
</feature>
<comment type="subcellular location">
    <subcellularLocation>
        <location evidence="1">Nucleus</location>
    </subcellularLocation>
</comment>
<feature type="region of interest" description="Disordered" evidence="8">
    <location>
        <begin position="270"/>
        <end position="294"/>
    </location>
</feature>
<evidence type="ECO:0000256" key="5">
    <source>
        <dbReference type="ARBA" id="ARBA00022833"/>
    </source>
</evidence>
<dbReference type="GO" id="GO:0071037">
    <property type="term" value="P:nuclear polyadenylation-dependent snRNA catabolic process"/>
    <property type="evidence" value="ECO:0007669"/>
    <property type="project" value="TreeGrafter"/>
</dbReference>
<dbReference type="GO" id="GO:0071038">
    <property type="term" value="P:TRAMP-dependent tRNA surveillance pathway"/>
    <property type="evidence" value="ECO:0007669"/>
    <property type="project" value="TreeGrafter"/>
</dbReference>
<evidence type="ECO:0000313" key="10">
    <source>
        <dbReference type="EMBL" id="KRX09838.1"/>
    </source>
</evidence>
<evidence type="ECO:0000256" key="9">
    <source>
        <dbReference type="SAM" id="Phobius"/>
    </source>
</evidence>
<feature type="coiled-coil region" evidence="7">
    <location>
        <begin position="322"/>
        <end position="352"/>
    </location>
</feature>
<feature type="transmembrane region" description="Helical" evidence="9">
    <location>
        <begin position="946"/>
        <end position="964"/>
    </location>
</feature>
<evidence type="ECO:0000256" key="2">
    <source>
        <dbReference type="ARBA" id="ARBA00022723"/>
    </source>
</evidence>
<name>A0A0V0R5T7_PSEPJ</name>
<reference evidence="10 11" key="1">
    <citation type="journal article" date="2015" name="Sci. Rep.">
        <title>Genome of the facultative scuticociliatosis pathogen Pseudocohnilembus persalinus provides insight into its virulence through horizontal gene transfer.</title>
        <authorList>
            <person name="Xiong J."/>
            <person name="Wang G."/>
            <person name="Cheng J."/>
            <person name="Tian M."/>
            <person name="Pan X."/>
            <person name="Warren A."/>
            <person name="Jiang C."/>
            <person name="Yuan D."/>
            <person name="Miao W."/>
        </authorList>
    </citation>
    <scope>NUCLEOTIDE SEQUENCE [LARGE SCALE GENOMIC DNA]</scope>
    <source>
        <strain evidence="10">36N120E</strain>
    </source>
</reference>
<dbReference type="GO" id="GO:0071031">
    <property type="term" value="P:nuclear mRNA surveillance of mRNA 3'-end processing"/>
    <property type="evidence" value="ECO:0007669"/>
    <property type="project" value="TreeGrafter"/>
</dbReference>
<keyword evidence="9" id="KW-1133">Transmembrane helix</keyword>
<dbReference type="GO" id="GO:0008270">
    <property type="term" value="F:zinc ion binding"/>
    <property type="evidence" value="ECO:0007669"/>
    <property type="project" value="UniProtKB-KW"/>
</dbReference>
<dbReference type="GO" id="GO:0071035">
    <property type="term" value="P:nuclear polyadenylation-dependent rRNA catabolic process"/>
    <property type="evidence" value="ECO:0007669"/>
    <property type="project" value="TreeGrafter"/>
</dbReference>
<feature type="compositionally biased region" description="Low complexity" evidence="8">
    <location>
        <begin position="215"/>
        <end position="229"/>
    </location>
</feature>
<proteinExistence type="predicted"/>
<evidence type="ECO:0000256" key="3">
    <source>
        <dbReference type="ARBA" id="ARBA00022737"/>
    </source>
</evidence>
<dbReference type="InParanoid" id="A0A0V0R5T7"/>
<keyword evidence="11" id="KW-1185">Reference proteome</keyword>
<dbReference type="GO" id="GO:0071039">
    <property type="term" value="P:nuclear polyadenylation-dependent CUT catabolic process"/>
    <property type="evidence" value="ECO:0007669"/>
    <property type="project" value="TreeGrafter"/>
</dbReference>
<evidence type="ECO:0000256" key="7">
    <source>
        <dbReference type="SAM" id="Coils"/>
    </source>
</evidence>
<dbReference type="PANTHER" id="PTHR46543">
    <property type="entry name" value="ZINC FINGER CCHC DOMAIN-CONTAINING PROTEIN 7"/>
    <property type="match status" value="1"/>
</dbReference>
<dbReference type="AlphaFoldDB" id="A0A0V0R5T7"/>
<accession>A0A0V0R5T7</accession>
<evidence type="ECO:0000256" key="8">
    <source>
        <dbReference type="SAM" id="MobiDB-lite"/>
    </source>
</evidence>
<organism evidence="10 11">
    <name type="scientific">Pseudocohnilembus persalinus</name>
    <name type="common">Ciliate</name>
    <dbReference type="NCBI Taxonomy" id="266149"/>
    <lineage>
        <taxon>Eukaryota</taxon>
        <taxon>Sar</taxon>
        <taxon>Alveolata</taxon>
        <taxon>Ciliophora</taxon>
        <taxon>Intramacronucleata</taxon>
        <taxon>Oligohymenophorea</taxon>
        <taxon>Scuticociliatia</taxon>
        <taxon>Philasterida</taxon>
        <taxon>Pseudocohnilembidae</taxon>
        <taxon>Pseudocohnilembus</taxon>
    </lineage>
</organism>
<keyword evidence="3" id="KW-0677">Repeat</keyword>
<feature type="transmembrane region" description="Helical" evidence="9">
    <location>
        <begin position="521"/>
        <end position="545"/>
    </location>
</feature>
<dbReference type="EMBL" id="LDAU01000044">
    <property type="protein sequence ID" value="KRX09838.1"/>
    <property type="molecule type" value="Genomic_DNA"/>
</dbReference>
<evidence type="ECO:0000256" key="1">
    <source>
        <dbReference type="ARBA" id="ARBA00004123"/>
    </source>
</evidence>
<keyword evidence="6" id="KW-0539">Nucleus</keyword>
<gene>
    <name evidence="10" type="ORF">PPERSA_02710</name>
</gene>